<dbReference type="Proteomes" id="UP000663874">
    <property type="component" value="Unassembled WGS sequence"/>
</dbReference>
<keyword evidence="13" id="KW-1185">Reference proteome</keyword>
<dbReference type="EMBL" id="CAJNOL010000223">
    <property type="protein sequence ID" value="CAF0943846.1"/>
    <property type="molecule type" value="Genomic_DNA"/>
</dbReference>
<organism evidence="4 12">
    <name type="scientific">Rotaria sordida</name>
    <dbReference type="NCBI Taxonomy" id="392033"/>
    <lineage>
        <taxon>Eukaryota</taxon>
        <taxon>Metazoa</taxon>
        <taxon>Spiralia</taxon>
        <taxon>Gnathifera</taxon>
        <taxon>Rotifera</taxon>
        <taxon>Eurotatoria</taxon>
        <taxon>Bdelloidea</taxon>
        <taxon>Philodinida</taxon>
        <taxon>Philodinidae</taxon>
        <taxon>Rotaria</taxon>
    </lineage>
</organism>
<accession>A0A813YB05</accession>
<dbReference type="Proteomes" id="UP000663870">
    <property type="component" value="Unassembled WGS sequence"/>
</dbReference>
<evidence type="ECO:0000313" key="7">
    <source>
        <dbReference type="EMBL" id="CAF1113464.1"/>
    </source>
</evidence>
<evidence type="ECO:0000313" key="9">
    <source>
        <dbReference type="EMBL" id="CAF3603829.1"/>
    </source>
</evidence>
<dbReference type="EMBL" id="CAJOBE010003075">
    <property type="protein sequence ID" value="CAF3859978.1"/>
    <property type="molecule type" value="Genomic_DNA"/>
</dbReference>
<reference evidence="4" key="1">
    <citation type="submission" date="2021-02" db="EMBL/GenBank/DDBJ databases">
        <authorList>
            <person name="Nowell W R."/>
        </authorList>
    </citation>
    <scope>NUCLEOTIDE SEQUENCE</scope>
</reference>
<dbReference type="EMBL" id="CAJNOO010000049">
    <property type="protein sequence ID" value="CAF0769918.1"/>
    <property type="molecule type" value="Genomic_DNA"/>
</dbReference>
<dbReference type="EMBL" id="CAJNOH010000116">
    <property type="protein sequence ID" value="CAF0881607.1"/>
    <property type="molecule type" value="Genomic_DNA"/>
</dbReference>
<dbReference type="InterPro" id="IPR035766">
    <property type="entry name" value="SPRYD7"/>
</dbReference>
<comment type="caution">
    <text evidence="4">The sequence shown here is derived from an EMBL/GenBank/DDBJ whole genome shotgun (WGS) entry which is preliminary data.</text>
</comment>
<dbReference type="Pfam" id="PF00622">
    <property type="entry name" value="SPRY"/>
    <property type="match status" value="1"/>
</dbReference>
<evidence type="ECO:0000313" key="8">
    <source>
        <dbReference type="EMBL" id="CAF1149124.1"/>
    </source>
</evidence>
<evidence type="ECO:0000256" key="1">
    <source>
        <dbReference type="ARBA" id="ARBA00021772"/>
    </source>
</evidence>
<dbReference type="PANTHER" id="PTHR20951:SF2">
    <property type="entry name" value="SPRY DOMAIN-CONTAINING PROTEIN 7"/>
    <property type="match status" value="1"/>
</dbReference>
<protein>
    <recommendedName>
        <fullName evidence="1">SPRY domain-containing protein 7</fullName>
    </recommendedName>
</protein>
<dbReference type="InterPro" id="IPR043136">
    <property type="entry name" value="B30.2/SPRY_sf"/>
</dbReference>
<evidence type="ECO:0000313" key="6">
    <source>
        <dbReference type="EMBL" id="CAF0943846.1"/>
    </source>
</evidence>
<dbReference type="EMBL" id="CAJNOL010000222">
    <property type="protein sequence ID" value="CAF0943241.1"/>
    <property type="molecule type" value="Genomic_DNA"/>
</dbReference>
<dbReference type="Proteomes" id="UP000663889">
    <property type="component" value="Unassembled WGS sequence"/>
</dbReference>
<dbReference type="Proteomes" id="UP000663864">
    <property type="component" value="Unassembled WGS sequence"/>
</dbReference>
<feature type="domain" description="B30.2/SPRY" evidence="2">
    <location>
        <begin position="1"/>
        <end position="181"/>
    </location>
</feature>
<name>A0A813YB05_9BILA</name>
<dbReference type="PANTHER" id="PTHR20951">
    <property type="entry name" value="C13ORF1 PROTEIN-RELATED"/>
    <property type="match status" value="1"/>
</dbReference>
<evidence type="ECO:0000313" key="4">
    <source>
        <dbReference type="EMBL" id="CAF0881607.1"/>
    </source>
</evidence>
<dbReference type="AlphaFoldDB" id="A0A813YB05"/>
<dbReference type="OrthoDB" id="40953at2759"/>
<dbReference type="Gene3D" id="2.60.120.920">
    <property type="match status" value="1"/>
</dbReference>
<evidence type="ECO:0000313" key="3">
    <source>
        <dbReference type="EMBL" id="CAF0769918.1"/>
    </source>
</evidence>
<dbReference type="SUPFAM" id="SSF49899">
    <property type="entry name" value="Concanavalin A-like lectins/glucanases"/>
    <property type="match status" value="1"/>
</dbReference>
<dbReference type="InterPro" id="IPR001870">
    <property type="entry name" value="B30.2/SPRY"/>
</dbReference>
<dbReference type="EMBL" id="CAJNOT010001123">
    <property type="protein sequence ID" value="CAF1149124.1"/>
    <property type="molecule type" value="Genomic_DNA"/>
</dbReference>
<dbReference type="CDD" id="cd12880">
    <property type="entry name" value="SPRYD7"/>
    <property type="match status" value="1"/>
</dbReference>
<dbReference type="EMBL" id="CAJOBD010001245">
    <property type="protein sequence ID" value="CAF3777779.1"/>
    <property type="molecule type" value="Genomic_DNA"/>
</dbReference>
<dbReference type="Proteomes" id="UP000663854">
    <property type="component" value="Unassembled WGS sequence"/>
</dbReference>
<dbReference type="Proteomes" id="UP000663836">
    <property type="component" value="Unassembled WGS sequence"/>
</dbReference>
<dbReference type="PROSITE" id="PS50188">
    <property type="entry name" value="B302_SPRY"/>
    <property type="match status" value="1"/>
</dbReference>
<evidence type="ECO:0000313" key="5">
    <source>
        <dbReference type="EMBL" id="CAF0943241.1"/>
    </source>
</evidence>
<dbReference type="Proteomes" id="UP000663823">
    <property type="component" value="Unassembled WGS sequence"/>
</dbReference>
<evidence type="ECO:0000313" key="12">
    <source>
        <dbReference type="Proteomes" id="UP000663854"/>
    </source>
</evidence>
<evidence type="ECO:0000313" key="13">
    <source>
        <dbReference type="Proteomes" id="UP000663870"/>
    </source>
</evidence>
<gene>
    <name evidence="11" type="ORF">FNK824_LOCUS18417</name>
    <name evidence="10" type="ORF">JBS370_LOCUS14056</name>
    <name evidence="5" type="ORF">JXQ802_LOCUS11274</name>
    <name evidence="6" type="ORF">JXQ802_LOCUS11307</name>
    <name evidence="9" type="ORF">OTI717_LOCUS6946</name>
    <name evidence="4" type="ORF">PYM288_LOCUS8566</name>
    <name evidence="3" type="ORF">RFH988_LOCUS2307</name>
    <name evidence="7" type="ORF">SEV965_LOCUS16514</name>
    <name evidence="8" type="ORF">ZHD862_LOCUS20069</name>
</gene>
<evidence type="ECO:0000313" key="11">
    <source>
        <dbReference type="EMBL" id="CAF3859978.1"/>
    </source>
</evidence>
<dbReference type="InterPro" id="IPR013320">
    <property type="entry name" value="ConA-like_dom_sf"/>
</dbReference>
<evidence type="ECO:0000259" key="2">
    <source>
        <dbReference type="PROSITE" id="PS50188"/>
    </source>
</evidence>
<dbReference type="EMBL" id="CAJOAX010000505">
    <property type="protein sequence ID" value="CAF3603829.1"/>
    <property type="molecule type" value="Genomic_DNA"/>
</dbReference>
<proteinExistence type="predicted"/>
<evidence type="ECO:0000313" key="10">
    <source>
        <dbReference type="EMBL" id="CAF3777779.1"/>
    </source>
</evidence>
<dbReference type="Proteomes" id="UP000663882">
    <property type="component" value="Unassembled WGS sequence"/>
</dbReference>
<sequence>MLSCLKNACCLRFLQGTHYPDVIVSHRPEVILDTSRMGQDVVVVKNGRRLCGTGAAVANAPIVQNKAYFEVKLQTQGTWGIGLGTRRTNLSKVPLGYDCEAWIMDQYGQVKHDNKVLSQFGTAIEEGDVIGFAYDHETFRIFINGTEQEPPCRVTTRGPVFPIFYVDEGAILDIQFSTFYFPPPEGYDRILLEKSLI</sequence>
<dbReference type="SMART" id="SM00449">
    <property type="entry name" value="SPRY"/>
    <property type="match status" value="1"/>
</dbReference>
<dbReference type="EMBL" id="CAJNOU010000907">
    <property type="protein sequence ID" value="CAF1113464.1"/>
    <property type="molecule type" value="Genomic_DNA"/>
</dbReference>
<dbReference type="InterPro" id="IPR003877">
    <property type="entry name" value="SPRY_dom"/>
</dbReference>